<dbReference type="AlphaFoldDB" id="B9T946"/>
<dbReference type="EMBL" id="EQ975297">
    <property type="protein sequence ID" value="EEF27618.1"/>
    <property type="molecule type" value="Genomic_DNA"/>
</dbReference>
<accession>B9T946</accession>
<evidence type="ECO:0000313" key="3">
    <source>
        <dbReference type="Proteomes" id="UP000008311"/>
    </source>
</evidence>
<keyword evidence="3" id="KW-1185">Reference proteome</keyword>
<sequence>ARAKRPGWSRCWRWYWYSCVSPCLAKPAQPALGQNRDDQQNALEQSRVERRNAHCEQHLLHQQQHARADHRADRAALTAAETRPAQRDGGKGQQQKRQSRVRIARGCLRAQHEAGCAIKHSCDHETGAACALHRNPRQTRGHL</sequence>
<evidence type="ECO:0000313" key="2">
    <source>
        <dbReference type="EMBL" id="EEF27618.1"/>
    </source>
</evidence>
<dbReference type="InParanoid" id="B9T946"/>
<feature type="region of interest" description="Disordered" evidence="1">
    <location>
        <begin position="31"/>
        <end position="100"/>
    </location>
</feature>
<feature type="non-terminal residue" evidence="2">
    <location>
        <position position="1"/>
    </location>
</feature>
<dbReference type="Proteomes" id="UP000008311">
    <property type="component" value="Unassembled WGS sequence"/>
</dbReference>
<proteinExistence type="predicted"/>
<feature type="compositionally biased region" description="Basic and acidic residues" evidence="1">
    <location>
        <begin position="46"/>
        <end position="59"/>
    </location>
</feature>
<reference evidence="3" key="1">
    <citation type="journal article" date="2010" name="Nat. Biotechnol.">
        <title>Draft genome sequence of the oilseed species Ricinus communis.</title>
        <authorList>
            <person name="Chan A.P."/>
            <person name="Crabtree J."/>
            <person name="Zhao Q."/>
            <person name="Lorenzi H."/>
            <person name="Orvis J."/>
            <person name="Puiu D."/>
            <person name="Melake-Berhan A."/>
            <person name="Jones K.M."/>
            <person name="Redman J."/>
            <person name="Chen G."/>
            <person name="Cahoon E.B."/>
            <person name="Gedil M."/>
            <person name="Stanke M."/>
            <person name="Haas B.J."/>
            <person name="Wortman J.R."/>
            <person name="Fraser-Liggett C.M."/>
            <person name="Ravel J."/>
            <person name="Rabinowicz P.D."/>
        </authorList>
    </citation>
    <scope>NUCLEOTIDE SEQUENCE [LARGE SCALE GENOMIC DNA]</scope>
    <source>
        <strain evidence="3">cv. Hale</strain>
    </source>
</reference>
<name>B9T946_RICCO</name>
<feature type="non-terminal residue" evidence="2">
    <location>
        <position position="143"/>
    </location>
</feature>
<evidence type="ECO:0000256" key="1">
    <source>
        <dbReference type="SAM" id="MobiDB-lite"/>
    </source>
</evidence>
<gene>
    <name evidence="2" type="ORF">RCOM_0004870</name>
</gene>
<protein>
    <submittedName>
        <fullName evidence="2">Uncharacterized protein</fullName>
    </submittedName>
</protein>
<organism evidence="2 3">
    <name type="scientific">Ricinus communis</name>
    <name type="common">Castor bean</name>
    <dbReference type="NCBI Taxonomy" id="3988"/>
    <lineage>
        <taxon>Eukaryota</taxon>
        <taxon>Viridiplantae</taxon>
        <taxon>Streptophyta</taxon>
        <taxon>Embryophyta</taxon>
        <taxon>Tracheophyta</taxon>
        <taxon>Spermatophyta</taxon>
        <taxon>Magnoliopsida</taxon>
        <taxon>eudicotyledons</taxon>
        <taxon>Gunneridae</taxon>
        <taxon>Pentapetalae</taxon>
        <taxon>rosids</taxon>
        <taxon>fabids</taxon>
        <taxon>Malpighiales</taxon>
        <taxon>Euphorbiaceae</taxon>
        <taxon>Acalyphoideae</taxon>
        <taxon>Acalypheae</taxon>
        <taxon>Ricinus</taxon>
    </lineage>
</organism>